<gene>
    <name evidence="3" type="ORF">PGLA_01330</name>
</gene>
<sequence>MDKVNIGDRIKEQRKFQKLTQAELAEQANLSRSYLADIERNRYNPSVDTLKSIANALHINLSLLIEEQPDDNTTIPEWATSKDKRDFKKILEDDGELMFDGIPLNEEDKRKIKDVLTGLFWEAKHMNKEARRIGQEQRQNNKD</sequence>
<dbReference type="GO" id="GO:0005829">
    <property type="term" value="C:cytosol"/>
    <property type="evidence" value="ECO:0007669"/>
    <property type="project" value="TreeGrafter"/>
</dbReference>
<dbReference type="InterPro" id="IPR050807">
    <property type="entry name" value="TransReg_Diox_bact_type"/>
</dbReference>
<dbReference type="GO" id="GO:0003700">
    <property type="term" value="F:DNA-binding transcription factor activity"/>
    <property type="evidence" value="ECO:0007669"/>
    <property type="project" value="TreeGrafter"/>
</dbReference>
<dbReference type="PANTHER" id="PTHR46797:SF1">
    <property type="entry name" value="METHYLPHOSPHONATE SYNTHASE"/>
    <property type="match status" value="1"/>
</dbReference>
<dbReference type="EMBL" id="LVJH01000002">
    <property type="protein sequence ID" value="OAB46067.1"/>
    <property type="molecule type" value="Genomic_DNA"/>
</dbReference>
<dbReference type="Gene3D" id="1.10.260.40">
    <property type="entry name" value="lambda repressor-like DNA-binding domains"/>
    <property type="match status" value="1"/>
</dbReference>
<dbReference type="InterPro" id="IPR001387">
    <property type="entry name" value="Cro/C1-type_HTH"/>
</dbReference>
<keyword evidence="4" id="KW-1185">Reference proteome</keyword>
<evidence type="ECO:0000259" key="2">
    <source>
        <dbReference type="PROSITE" id="PS50943"/>
    </source>
</evidence>
<proteinExistence type="predicted"/>
<dbReference type="SUPFAM" id="SSF47413">
    <property type="entry name" value="lambda repressor-like DNA-binding domains"/>
    <property type="match status" value="1"/>
</dbReference>
<evidence type="ECO:0000313" key="3">
    <source>
        <dbReference type="EMBL" id="OAB46067.1"/>
    </source>
</evidence>
<name>A0A168NRX0_9BACL</name>
<dbReference type="InterPro" id="IPR010982">
    <property type="entry name" value="Lambda_DNA-bd_dom_sf"/>
</dbReference>
<dbReference type="RefSeq" id="WP_068527574.1">
    <property type="nucleotide sequence ID" value="NZ_LVJH01000002.1"/>
</dbReference>
<evidence type="ECO:0000313" key="4">
    <source>
        <dbReference type="Proteomes" id="UP000076967"/>
    </source>
</evidence>
<dbReference type="AlphaFoldDB" id="A0A168NRX0"/>
<dbReference type="CDD" id="cd00093">
    <property type="entry name" value="HTH_XRE"/>
    <property type="match status" value="1"/>
</dbReference>
<dbReference type="Proteomes" id="UP000076967">
    <property type="component" value="Unassembled WGS sequence"/>
</dbReference>
<protein>
    <recommendedName>
        <fullName evidence="2">HTH cro/C1-type domain-containing protein</fullName>
    </recommendedName>
</protein>
<dbReference type="Pfam" id="PF01381">
    <property type="entry name" value="HTH_3"/>
    <property type="match status" value="1"/>
</dbReference>
<dbReference type="PROSITE" id="PS50943">
    <property type="entry name" value="HTH_CROC1"/>
    <property type="match status" value="1"/>
</dbReference>
<evidence type="ECO:0000256" key="1">
    <source>
        <dbReference type="ARBA" id="ARBA00023125"/>
    </source>
</evidence>
<feature type="domain" description="HTH cro/C1-type" evidence="2">
    <location>
        <begin position="10"/>
        <end position="64"/>
    </location>
</feature>
<comment type="caution">
    <text evidence="3">The sequence shown here is derived from an EMBL/GenBank/DDBJ whole genome shotgun (WGS) entry which is preliminary data.</text>
</comment>
<accession>A0A168NRX0</accession>
<dbReference type="GO" id="GO:0003677">
    <property type="term" value="F:DNA binding"/>
    <property type="evidence" value="ECO:0007669"/>
    <property type="project" value="UniProtKB-KW"/>
</dbReference>
<reference evidence="3 4" key="1">
    <citation type="submission" date="2016-03" db="EMBL/GenBank/DDBJ databases">
        <title>Draft genome sequence of Paenibacillus glacialis DSM 22343.</title>
        <authorList>
            <person name="Shin S.-K."/>
            <person name="Yi H."/>
        </authorList>
    </citation>
    <scope>NUCLEOTIDE SEQUENCE [LARGE SCALE GENOMIC DNA]</scope>
    <source>
        <strain evidence="3 4">DSM 22343</strain>
    </source>
</reference>
<keyword evidence="1" id="KW-0238">DNA-binding</keyword>
<dbReference type="SMART" id="SM00530">
    <property type="entry name" value="HTH_XRE"/>
    <property type="match status" value="1"/>
</dbReference>
<organism evidence="3 4">
    <name type="scientific">Paenibacillus glacialis</name>
    <dbReference type="NCBI Taxonomy" id="494026"/>
    <lineage>
        <taxon>Bacteria</taxon>
        <taxon>Bacillati</taxon>
        <taxon>Bacillota</taxon>
        <taxon>Bacilli</taxon>
        <taxon>Bacillales</taxon>
        <taxon>Paenibacillaceae</taxon>
        <taxon>Paenibacillus</taxon>
    </lineage>
</organism>
<dbReference type="STRING" id="494026.PGLA_01330"/>
<dbReference type="PANTHER" id="PTHR46797">
    <property type="entry name" value="HTH-TYPE TRANSCRIPTIONAL REGULATOR"/>
    <property type="match status" value="1"/>
</dbReference>